<keyword evidence="2" id="KW-1185">Reference proteome</keyword>
<evidence type="ECO:0000313" key="2">
    <source>
        <dbReference type="Proteomes" id="UP001153331"/>
    </source>
</evidence>
<name>A0ACC2ILY2_9PLEO</name>
<reference evidence="1" key="1">
    <citation type="submission" date="2022-11" db="EMBL/GenBank/DDBJ databases">
        <title>Genome Sequence of Boeremia exigua.</title>
        <authorList>
            <person name="Buettner E."/>
        </authorList>
    </citation>
    <scope>NUCLEOTIDE SEQUENCE</scope>
    <source>
        <strain evidence="1">CU02</strain>
    </source>
</reference>
<sequence>MGPILFYNEGRSEATRRRARGVDKMDPDTLGREASIAGKNQQSVASRGHTASGNDHPEVASLAALERHPT</sequence>
<organism evidence="1 2">
    <name type="scientific">Boeremia exigua</name>
    <dbReference type="NCBI Taxonomy" id="749465"/>
    <lineage>
        <taxon>Eukaryota</taxon>
        <taxon>Fungi</taxon>
        <taxon>Dikarya</taxon>
        <taxon>Ascomycota</taxon>
        <taxon>Pezizomycotina</taxon>
        <taxon>Dothideomycetes</taxon>
        <taxon>Pleosporomycetidae</taxon>
        <taxon>Pleosporales</taxon>
        <taxon>Pleosporineae</taxon>
        <taxon>Didymellaceae</taxon>
        <taxon>Boeremia</taxon>
    </lineage>
</organism>
<proteinExistence type="predicted"/>
<gene>
    <name evidence="1" type="ORF">OPT61_g2438</name>
</gene>
<accession>A0ACC2ILY2</accession>
<comment type="caution">
    <text evidence="1">The sequence shown here is derived from an EMBL/GenBank/DDBJ whole genome shotgun (WGS) entry which is preliminary data.</text>
</comment>
<dbReference type="Proteomes" id="UP001153331">
    <property type="component" value="Unassembled WGS sequence"/>
</dbReference>
<protein>
    <submittedName>
        <fullName evidence="1">Uncharacterized protein</fullName>
    </submittedName>
</protein>
<evidence type="ECO:0000313" key="1">
    <source>
        <dbReference type="EMBL" id="KAJ8116064.1"/>
    </source>
</evidence>
<dbReference type="EMBL" id="JAPHNI010000110">
    <property type="protein sequence ID" value="KAJ8116064.1"/>
    <property type="molecule type" value="Genomic_DNA"/>
</dbReference>